<protein>
    <submittedName>
        <fullName evidence="3">Uncharacterized protein</fullName>
    </submittedName>
</protein>
<gene>
    <name evidence="3" type="ORF">LTR84_001838</name>
</gene>
<dbReference type="GeneID" id="89970054"/>
<comment type="caution">
    <text evidence="3">The sequence shown here is derived from an EMBL/GenBank/DDBJ whole genome shotgun (WGS) entry which is preliminary data.</text>
</comment>
<dbReference type="EMBL" id="JAVRRD010000011">
    <property type="protein sequence ID" value="KAK5053876.1"/>
    <property type="molecule type" value="Genomic_DNA"/>
</dbReference>
<name>A0AAV9NFA2_9EURO</name>
<reference evidence="3 4" key="1">
    <citation type="submission" date="2023-08" db="EMBL/GenBank/DDBJ databases">
        <title>Black Yeasts Isolated from many extreme environments.</title>
        <authorList>
            <person name="Coleine C."/>
            <person name="Stajich J.E."/>
            <person name="Selbmann L."/>
        </authorList>
    </citation>
    <scope>NUCLEOTIDE SEQUENCE [LARGE SCALE GENOMIC DNA]</scope>
    <source>
        <strain evidence="3 4">CCFEE 5792</strain>
    </source>
</reference>
<dbReference type="RefSeq" id="XP_064707001.1">
    <property type="nucleotide sequence ID" value="XM_064845456.1"/>
</dbReference>
<feature type="chain" id="PRO_5043631264" evidence="2">
    <location>
        <begin position="25"/>
        <end position="163"/>
    </location>
</feature>
<organism evidence="3 4">
    <name type="scientific">Exophiala bonariae</name>
    <dbReference type="NCBI Taxonomy" id="1690606"/>
    <lineage>
        <taxon>Eukaryota</taxon>
        <taxon>Fungi</taxon>
        <taxon>Dikarya</taxon>
        <taxon>Ascomycota</taxon>
        <taxon>Pezizomycotina</taxon>
        <taxon>Eurotiomycetes</taxon>
        <taxon>Chaetothyriomycetidae</taxon>
        <taxon>Chaetothyriales</taxon>
        <taxon>Herpotrichiellaceae</taxon>
        <taxon>Exophiala</taxon>
    </lineage>
</organism>
<evidence type="ECO:0000256" key="1">
    <source>
        <dbReference type="SAM" id="MobiDB-lite"/>
    </source>
</evidence>
<keyword evidence="4" id="KW-1185">Reference proteome</keyword>
<accession>A0AAV9NFA2</accession>
<feature type="compositionally biased region" description="Low complexity" evidence="1">
    <location>
        <begin position="71"/>
        <end position="85"/>
    </location>
</feature>
<dbReference type="AlphaFoldDB" id="A0AAV9NFA2"/>
<feature type="signal peptide" evidence="2">
    <location>
        <begin position="1"/>
        <end position="24"/>
    </location>
</feature>
<feature type="region of interest" description="Disordered" evidence="1">
    <location>
        <begin position="118"/>
        <end position="163"/>
    </location>
</feature>
<feature type="compositionally biased region" description="Polar residues" evidence="1">
    <location>
        <begin position="122"/>
        <end position="150"/>
    </location>
</feature>
<proteinExistence type="predicted"/>
<keyword evidence="2" id="KW-0732">Signal</keyword>
<sequence>MAPSVTKIFLSALLVAASLQPTFAAPLPGDIISARQLAGEGAAADSILTSTDNGVGYGIENAEDNTAALLSSSGTSSGSSGSGSSSPPPPPPPHKSRRQADKIANGAGAILNAAGQPGAANAVTSNGDSVDGTLTSDAANTGAQIGSTEESTLEGVGKAIPKL</sequence>
<feature type="region of interest" description="Disordered" evidence="1">
    <location>
        <begin position="66"/>
        <end position="102"/>
    </location>
</feature>
<dbReference type="Proteomes" id="UP001358417">
    <property type="component" value="Unassembled WGS sequence"/>
</dbReference>
<evidence type="ECO:0000256" key="2">
    <source>
        <dbReference type="SAM" id="SignalP"/>
    </source>
</evidence>
<evidence type="ECO:0000313" key="3">
    <source>
        <dbReference type="EMBL" id="KAK5053876.1"/>
    </source>
</evidence>
<evidence type="ECO:0000313" key="4">
    <source>
        <dbReference type="Proteomes" id="UP001358417"/>
    </source>
</evidence>